<reference evidence="3 4" key="1">
    <citation type="journal article" date="2010" name="Stand. Genomic Sci.">
        <title>Complete genome sequence of Desulfarculus baarsii type strain (2st14).</title>
        <authorList>
            <person name="Sun H."/>
            <person name="Spring S."/>
            <person name="Lapidus A."/>
            <person name="Davenport K."/>
            <person name="Del Rio T.G."/>
            <person name="Tice H."/>
            <person name="Nolan M."/>
            <person name="Copeland A."/>
            <person name="Cheng J.F."/>
            <person name="Lucas S."/>
            <person name="Tapia R."/>
            <person name="Goodwin L."/>
            <person name="Pitluck S."/>
            <person name="Ivanova N."/>
            <person name="Pagani I."/>
            <person name="Mavromatis K."/>
            <person name="Ovchinnikova G."/>
            <person name="Pati A."/>
            <person name="Chen A."/>
            <person name="Palaniappan K."/>
            <person name="Hauser L."/>
            <person name="Chang Y.J."/>
            <person name="Jeffries C.D."/>
            <person name="Detter J.C."/>
            <person name="Han C."/>
            <person name="Rohde M."/>
            <person name="Brambilla E."/>
            <person name="Goker M."/>
            <person name="Woyke T."/>
            <person name="Bristow J."/>
            <person name="Eisen J.A."/>
            <person name="Markowitz V."/>
            <person name="Hugenholtz P."/>
            <person name="Kyrpides N.C."/>
            <person name="Klenk H.P."/>
            <person name="Land M."/>
        </authorList>
    </citation>
    <scope>NUCLEOTIDE SEQUENCE [LARGE SCALE GENOMIC DNA]</scope>
    <source>
        <strain evidence="4">ATCC 33931 / DSM 2075 / LMG 7858 / VKM B-1802 / 2st14</strain>
    </source>
</reference>
<organism evidence="3 4">
    <name type="scientific">Desulfarculus baarsii (strain ATCC 33931 / DSM 2075 / LMG 7858 / VKM B-1802 / 2st14)</name>
    <dbReference type="NCBI Taxonomy" id="644282"/>
    <lineage>
        <taxon>Bacteria</taxon>
        <taxon>Pseudomonadati</taxon>
        <taxon>Thermodesulfobacteriota</taxon>
        <taxon>Desulfarculia</taxon>
        <taxon>Desulfarculales</taxon>
        <taxon>Desulfarculaceae</taxon>
        <taxon>Desulfarculus</taxon>
    </lineage>
</organism>
<dbReference type="STRING" id="644282.Deba_0549"/>
<dbReference type="RefSeq" id="WP_013257376.1">
    <property type="nucleotide sequence ID" value="NC_014365.1"/>
</dbReference>
<evidence type="ECO:0000256" key="2">
    <source>
        <dbReference type="SAM" id="Phobius"/>
    </source>
</evidence>
<dbReference type="KEGG" id="dbr:Deba_0549"/>
<feature type="region of interest" description="Disordered" evidence="1">
    <location>
        <begin position="111"/>
        <end position="146"/>
    </location>
</feature>
<keyword evidence="2" id="KW-1133">Transmembrane helix</keyword>
<name>E1QED5_DESB2</name>
<evidence type="ECO:0000256" key="1">
    <source>
        <dbReference type="SAM" id="MobiDB-lite"/>
    </source>
</evidence>
<keyword evidence="2" id="KW-0472">Membrane</keyword>
<dbReference type="Proteomes" id="UP000009047">
    <property type="component" value="Chromosome"/>
</dbReference>
<dbReference type="HOGENOM" id="CLU_1774369_0_0_7"/>
<keyword evidence="2" id="KW-0812">Transmembrane</keyword>
<gene>
    <name evidence="3" type="ordered locus">Deba_0549</name>
</gene>
<keyword evidence="4" id="KW-1185">Reference proteome</keyword>
<protein>
    <submittedName>
        <fullName evidence="3">Uncharacterized protein</fullName>
    </submittedName>
</protein>
<evidence type="ECO:0000313" key="4">
    <source>
        <dbReference type="Proteomes" id="UP000009047"/>
    </source>
</evidence>
<dbReference type="InterPro" id="IPR058956">
    <property type="entry name" value="MamC"/>
</dbReference>
<accession>E1QED5</accession>
<dbReference type="eggNOG" id="ENOG503187H">
    <property type="taxonomic scope" value="Bacteria"/>
</dbReference>
<dbReference type="EMBL" id="CP002085">
    <property type="protein sequence ID" value="ADK83921.1"/>
    <property type="molecule type" value="Genomic_DNA"/>
</dbReference>
<evidence type="ECO:0000313" key="3">
    <source>
        <dbReference type="EMBL" id="ADK83921.1"/>
    </source>
</evidence>
<feature type="compositionally biased region" description="Low complexity" evidence="1">
    <location>
        <begin position="111"/>
        <end position="123"/>
    </location>
</feature>
<dbReference type="Pfam" id="PF26373">
    <property type="entry name" value="MamC"/>
    <property type="match status" value="1"/>
</dbReference>
<dbReference type="AlphaFoldDB" id="E1QED5"/>
<sequence length="146" mass="14082">MSAHVKHLASASGAAASSAGYRGLWALGGLGMVIGAAVAVAKNIRLVKEGKMQSDQAVGETLKESLGTGLTTAAAGAAAGVLGLSGALGLVGVAALGVGVKYLWDSALTPPAAAPAKPAAKASAKAETKPKAKAKAVKAPATAREE</sequence>
<feature type="transmembrane region" description="Helical" evidence="2">
    <location>
        <begin position="24"/>
        <end position="44"/>
    </location>
</feature>
<proteinExistence type="predicted"/>
<feature type="compositionally biased region" description="Low complexity" evidence="1">
    <location>
        <begin position="137"/>
        <end position="146"/>
    </location>
</feature>